<evidence type="ECO:0000256" key="9">
    <source>
        <dbReference type="RuleBase" id="RU003811"/>
    </source>
</evidence>
<feature type="binding site" evidence="8">
    <location>
        <position position="172"/>
    </location>
    <ligand>
        <name>deamido-NAD(+)</name>
        <dbReference type="ChEBI" id="CHEBI:58437"/>
        <note>ligand shared between two neighboring subunits</note>
    </ligand>
</feature>
<keyword evidence="5 8" id="KW-0067">ATP-binding</keyword>
<evidence type="ECO:0000256" key="10">
    <source>
        <dbReference type="RuleBase" id="RU003812"/>
    </source>
</evidence>
<comment type="pathway">
    <text evidence="8">Cofactor biosynthesis; NAD(+) biosynthesis; NAD(+) from deamido-NAD(+) (ammonia route): step 1/1.</text>
</comment>
<evidence type="ECO:0000256" key="6">
    <source>
        <dbReference type="ARBA" id="ARBA00022842"/>
    </source>
</evidence>
<dbReference type="GO" id="GO:0008795">
    <property type="term" value="F:NAD+ synthase activity"/>
    <property type="evidence" value="ECO:0007669"/>
    <property type="project" value="UniProtKB-UniRule"/>
</dbReference>
<keyword evidence="4 8" id="KW-0547">Nucleotide-binding</keyword>
<feature type="binding site" evidence="8">
    <location>
        <position position="203"/>
    </location>
    <ligand>
        <name>ATP</name>
        <dbReference type="ChEBI" id="CHEBI:30616"/>
    </ligand>
</feature>
<dbReference type="EMBL" id="AP011796">
    <property type="protein sequence ID" value="BAJ47012.1"/>
    <property type="molecule type" value="Genomic_DNA"/>
</dbReference>
<dbReference type="SUPFAM" id="SSF52402">
    <property type="entry name" value="Adenine nucleotide alpha hydrolases-like"/>
    <property type="match status" value="1"/>
</dbReference>
<feature type="binding site" description="in other chain" evidence="8">
    <location>
        <position position="165"/>
    </location>
    <ligand>
        <name>deamido-NAD(+)</name>
        <dbReference type="ChEBI" id="CHEBI:58437"/>
        <note>ligand shared between two neighboring subunits</note>
    </ligand>
</feature>
<dbReference type="GO" id="GO:0046872">
    <property type="term" value="F:metal ion binding"/>
    <property type="evidence" value="ECO:0007669"/>
    <property type="project" value="UniProtKB-KW"/>
</dbReference>
<feature type="binding site" description="in other chain" evidence="8">
    <location>
        <begin position="262"/>
        <end position="263"/>
    </location>
    <ligand>
        <name>deamido-NAD(+)</name>
        <dbReference type="ChEBI" id="CHEBI:58437"/>
        <note>ligand shared between two neighboring subunits</note>
    </ligand>
</feature>
<dbReference type="Proteomes" id="UP000008120">
    <property type="component" value="Chromosome"/>
</dbReference>
<evidence type="ECO:0000256" key="2">
    <source>
        <dbReference type="ARBA" id="ARBA00022598"/>
    </source>
</evidence>
<dbReference type="HAMAP" id="MF_00193">
    <property type="entry name" value="NadE_ammonia_dep"/>
    <property type="match status" value="1"/>
</dbReference>
<keyword evidence="3 8" id="KW-0479">Metal-binding</keyword>
<sequence length="278" mass="30095">MDMVFVQTSVLDELLDIDYDATASAIQNFIAERLRLSGASGLVLGLSGGVDSSVVAALCARAVPGEKILGLIMPTGFTPAQDVADAQALAEKLGISTRHIPIDPIVQRYAEQLGVGMDETGARMAYANLRARIRMTLLYFHANLQNMLVVGTGDRSEILLGYYTKYGDGGVDILPIGGLYKSQVRRLGLALGLPEQLANKPSSPQLYPGHRAVDELPADYSILDPILYLLFDKKLSPQQVVDKGFDKRVVDAVLARYVGSVHKREMPPTGPTPVPFTR</sequence>
<comment type="catalytic activity">
    <reaction evidence="8 10">
        <text>deamido-NAD(+) + NH4(+) + ATP = AMP + diphosphate + NAD(+) + H(+)</text>
        <dbReference type="Rhea" id="RHEA:21188"/>
        <dbReference type="ChEBI" id="CHEBI:15378"/>
        <dbReference type="ChEBI" id="CHEBI:28938"/>
        <dbReference type="ChEBI" id="CHEBI:30616"/>
        <dbReference type="ChEBI" id="CHEBI:33019"/>
        <dbReference type="ChEBI" id="CHEBI:57540"/>
        <dbReference type="ChEBI" id="CHEBI:58437"/>
        <dbReference type="ChEBI" id="CHEBI:456215"/>
        <dbReference type="EC" id="6.3.1.5"/>
    </reaction>
</comment>
<comment type="similarity">
    <text evidence="1 8 9">Belongs to the NAD synthetase family.</text>
</comment>
<feature type="binding site" evidence="8">
    <location>
        <position position="51"/>
    </location>
    <ligand>
        <name>Mg(2+)</name>
        <dbReference type="ChEBI" id="CHEBI:18420"/>
    </ligand>
</feature>
<feature type="binding site" evidence="8">
    <location>
        <position position="157"/>
    </location>
    <ligand>
        <name>Mg(2+)</name>
        <dbReference type="ChEBI" id="CHEBI:18420"/>
    </ligand>
</feature>
<evidence type="ECO:0000256" key="1">
    <source>
        <dbReference type="ARBA" id="ARBA00005859"/>
    </source>
</evidence>
<protein>
    <recommendedName>
        <fullName evidence="8 10">NH(3)-dependent NAD(+) synthetase</fullName>
        <ecNumber evidence="8 10">6.3.1.5</ecNumber>
    </recommendedName>
</protein>
<dbReference type="EC" id="6.3.1.5" evidence="8 10"/>
<dbReference type="GO" id="GO:0009435">
    <property type="term" value="P:NAD+ biosynthetic process"/>
    <property type="evidence" value="ECO:0007669"/>
    <property type="project" value="UniProtKB-UniRule"/>
</dbReference>
<proteinExistence type="inferred from homology"/>
<evidence type="ECO:0000256" key="5">
    <source>
        <dbReference type="ARBA" id="ARBA00022840"/>
    </source>
</evidence>
<accession>E6N3Z3</accession>
<dbReference type="AlphaFoldDB" id="E6N3Z3"/>
<dbReference type="PANTHER" id="PTHR23090:SF9">
    <property type="entry name" value="GLUTAMINE-DEPENDENT NAD(+) SYNTHETASE"/>
    <property type="match status" value="1"/>
</dbReference>
<feature type="binding site" evidence="8">
    <location>
        <begin position="45"/>
        <end position="52"/>
    </location>
    <ligand>
        <name>ATP</name>
        <dbReference type="ChEBI" id="CHEBI:30616"/>
    </ligand>
</feature>
<dbReference type="GO" id="GO:0005737">
    <property type="term" value="C:cytoplasm"/>
    <property type="evidence" value="ECO:0007669"/>
    <property type="project" value="InterPro"/>
</dbReference>
<dbReference type="NCBIfam" id="TIGR00552">
    <property type="entry name" value="nadE"/>
    <property type="match status" value="1"/>
</dbReference>
<dbReference type="Gene3D" id="3.40.50.620">
    <property type="entry name" value="HUPs"/>
    <property type="match status" value="1"/>
</dbReference>
<evidence type="ECO:0000256" key="4">
    <source>
        <dbReference type="ARBA" id="ARBA00022741"/>
    </source>
</evidence>
<dbReference type="GO" id="GO:0004359">
    <property type="term" value="F:glutaminase activity"/>
    <property type="evidence" value="ECO:0007669"/>
    <property type="project" value="InterPro"/>
</dbReference>
<dbReference type="GO" id="GO:0003952">
    <property type="term" value="F:NAD+ synthase (glutamine-hydrolyzing) activity"/>
    <property type="evidence" value="ECO:0007669"/>
    <property type="project" value="InterPro"/>
</dbReference>
<evidence type="ECO:0000313" key="12">
    <source>
        <dbReference type="EMBL" id="BAJ47012.1"/>
    </source>
</evidence>
<dbReference type="FunFam" id="3.40.50.620:FF:000106">
    <property type="entry name" value="Glutamine-dependent NAD(+) synthetase"/>
    <property type="match status" value="1"/>
</dbReference>
<dbReference type="InterPro" id="IPR014729">
    <property type="entry name" value="Rossmann-like_a/b/a_fold"/>
</dbReference>
<reference evidence="12 13" key="2">
    <citation type="journal article" date="2011" name="Nucleic Acids Res.">
        <title>Insights into the evolution of Archaea and eukaryotic protein modifier systems revealed by the genome of a novel archaeal group.</title>
        <authorList>
            <person name="Nunoura T."/>
            <person name="Takaki Y."/>
            <person name="Kakuta J."/>
            <person name="Nishi S."/>
            <person name="Sugahara J."/>
            <person name="Kazama H."/>
            <person name="Chee G."/>
            <person name="Hattori M."/>
            <person name="Kanai A."/>
            <person name="Atomi H."/>
            <person name="Takai K."/>
            <person name="Takami H."/>
        </authorList>
    </citation>
    <scope>NUCLEOTIDE SEQUENCE [LARGE SCALE GENOMIC DNA]</scope>
</reference>
<comment type="subunit">
    <text evidence="8">Homodimer.</text>
</comment>
<gene>
    <name evidence="8" type="primary">nadE</name>
    <name evidence="12" type="ORF">HGMM_F55C09C08</name>
</gene>
<dbReference type="Pfam" id="PF02540">
    <property type="entry name" value="NAD_synthase"/>
    <property type="match status" value="1"/>
</dbReference>
<feature type="binding site" evidence="8">
    <location>
        <position position="152"/>
    </location>
    <ligand>
        <name>ATP</name>
        <dbReference type="ChEBI" id="CHEBI:30616"/>
    </ligand>
</feature>
<evidence type="ECO:0000256" key="8">
    <source>
        <dbReference type="HAMAP-Rule" id="MF_00193"/>
    </source>
</evidence>
<dbReference type="GO" id="GO:0005524">
    <property type="term" value="F:ATP binding"/>
    <property type="evidence" value="ECO:0007669"/>
    <property type="project" value="UniProtKB-UniRule"/>
</dbReference>
<keyword evidence="7 8" id="KW-0520">NAD</keyword>
<organism evidence="12 13">
    <name type="scientific">Caldiarchaeum subterraneum</name>
    <dbReference type="NCBI Taxonomy" id="311458"/>
    <lineage>
        <taxon>Archaea</taxon>
        <taxon>Nitrososphaerota</taxon>
        <taxon>Candidatus Caldarchaeales</taxon>
        <taxon>Candidatus Caldarchaeaceae</taxon>
        <taxon>Candidatus Caldarchaeum</taxon>
    </lineage>
</organism>
<name>E6N3Z3_CALS0</name>
<keyword evidence="2 8" id="KW-0436">Ligase</keyword>
<feature type="binding site" description="in other chain" evidence="8">
    <location>
        <position position="132"/>
    </location>
    <ligand>
        <name>deamido-NAD(+)</name>
        <dbReference type="ChEBI" id="CHEBI:58437"/>
        <note>ligand shared between two neighboring subunits</note>
    </ligand>
</feature>
<dbReference type="InterPro" id="IPR022310">
    <property type="entry name" value="NAD/GMP_synthase"/>
</dbReference>
<evidence type="ECO:0000256" key="7">
    <source>
        <dbReference type="ARBA" id="ARBA00023027"/>
    </source>
</evidence>
<reference evidence="12 13" key="1">
    <citation type="journal article" date="2005" name="Environ. Microbiol.">
        <title>Genetic and functional properties of uncultivated thermophilic crenarchaeotes from a subsurface gold mine as revealed by analysis of genome fragments.</title>
        <authorList>
            <person name="Nunoura T."/>
            <person name="Hirayama H."/>
            <person name="Takami H."/>
            <person name="Oida H."/>
            <person name="Nishi S."/>
            <person name="Shimamura S."/>
            <person name="Suzuki Y."/>
            <person name="Inagaki F."/>
            <person name="Takai K."/>
            <person name="Nealson K.H."/>
            <person name="Horikoshi K."/>
        </authorList>
    </citation>
    <scope>NUCLEOTIDE SEQUENCE [LARGE SCALE GENOMIC DNA]</scope>
</reference>
<dbReference type="UniPathway" id="UPA00253">
    <property type="reaction ID" value="UER00333"/>
</dbReference>
<dbReference type="NCBIfam" id="NF010587">
    <property type="entry name" value="PRK13980.1"/>
    <property type="match status" value="1"/>
</dbReference>
<evidence type="ECO:0000259" key="11">
    <source>
        <dbReference type="Pfam" id="PF02540"/>
    </source>
</evidence>
<feature type="domain" description="NAD/GMP synthase" evidence="11">
    <location>
        <begin position="24"/>
        <end position="267"/>
    </location>
</feature>
<dbReference type="CDD" id="cd00553">
    <property type="entry name" value="NAD_synthase"/>
    <property type="match status" value="1"/>
</dbReference>
<keyword evidence="6 8" id="KW-0460">Magnesium</keyword>
<evidence type="ECO:0000313" key="13">
    <source>
        <dbReference type="Proteomes" id="UP000008120"/>
    </source>
</evidence>
<dbReference type="InterPro" id="IPR003694">
    <property type="entry name" value="NAD_synthase"/>
</dbReference>
<evidence type="ECO:0000256" key="3">
    <source>
        <dbReference type="ARBA" id="ARBA00022723"/>
    </source>
</evidence>
<feature type="binding site" evidence="8">
    <location>
        <position position="181"/>
    </location>
    <ligand>
        <name>ATP</name>
        <dbReference type="ChEBI" id="CHEBI:30616"/>
    </ligand>
</feature>
<dbReference type="InterPro" id="IPR022926">
    <property type="entry name" value="NH(3)-dep_NAD(+)_synth"/>
</dbReference>
<comment type="function">
    <text evidence="8">Catalyzes the ATP-dependent amidation of deamido-NAD to form NAD. Uses ammonia as a nitrogen source.</text>
</comment>
<dbReference type="PANTHER" id="PTHR23090">
    <property type="entry name" value="NH 3 /GLUTAMINE-DEPENDENT NAD + SYNTHETASE"/>
    <property type="match status" value="1"/>
</dbReference>